<dbReference type="Gene3D" id="1.20.1530.20">
    <property type="match status" value="1"/>
</dbReference>
<evidence type="ECO:0000256" key="3">
    <source>
        <dbReference type="ARBA" id="ARBA00022448"/>
    </source>
</evidence>
<evidence type="ECO:0000256" key="1">
    <source>
        <dbReference type="ARBA" id="ARBA00004141"/>
    </source>
</evidence>
<dbReference type="SUPFAM" id="SSF52402">
    <property type="entry name" value="Adenine nucleotide alpha hydrolases-like"/>
    <property type="match status" value="2"/>
</dbReference>
<keyword evidence="3" id="KW-0813">Transport</keyword>
<keyword evidence="6 9" id="KW-1133">Transmembrane helix</keyword>
<feature type="transmembrane region" description="Helical" evidence="9">
    <location>
        <begin position="94"/>
        <end position="113"/>
    </location>
</feature>
<feature type="transmembrane region" description="Helical" evidence="9">
    <location>
        <begin position="220"/>
        <end position="237"/>
    </location>
</feature>
<feature type="transmembrane region" description="Helical" evidence="9">
    <location>
        <begin position="119"/>
        <end position="138"/>
    </location>
</feature>
<accession>A0ABR8F9Y9</accession>
<dbReference type="Pfam" id="PF00999">
    <property type="entry name" value="Na_H_Exchanger"/>
    <property type="match status" value="1"/>
</dbReference>
<dbReference type="InterPro" id="IPR006016">
    <property type="entry name" value="UspA"/>
</dbReference>
<keyword evidence="7" id="KW-0406">Ion transport</keyword>
<feature type="domain" description="Cation/H+ exchanger transmembrane" evidence="11">
    <location>
        <begin position="18"/>
        <end position="388"/>
    </location>
</feature>
<evidence type="ECO:0000256" key="4">
    <source>
        <dbReference type="ARBA" id="ARBA00022449"/>
    </source>
</evidence>
<feature type="domain" description="UspA" evidence="10">
    <location>
        <begin position="435"/>
        <end position="565"/>
    </location>
</feature>
<dbReference type="InterPro" id="IPR038770">
    <property type="entry name" value="Na+/solute_symporter_sf"/>
</dbReference>
<dbReference type="PANTHER" id="PTHR43562:SF4">
    <property type="entry name" value="NA(+)_H(+) ANTIPORTER NHAS5"/>
    <property type="match status" value="1"/>
</dbReference>
<reference evidence="12 13" key="1">
    <citation type="journal article" date="2020" name="ISME J.">
        <title>Comparative genomics reveals insights into cyanobacterial evolution and habitat adaptation.</title>
        <authorList>
            <person name="Chen M.Y."/>
            <person name="Teng W.K."/>
            <person name="Zhao L."/>
            <person name="Hu C.X."/>
            <person name="Zhou Y.K."/>
            <person name="Han B.P."/>
            <person name="Song L.R."/>
            <person name="Shu W.S."/>
        </authorList>
    </citation>
    <scope>NUCLEOTIDE SEQUENCE [LARGE SCALE GENOMIC DNA]</scope>
    <source>
        <strain evidence="12 13">FACHB-196</strain>
    </source>
</reference>
<feature type="transmembrane region" description="Helical" evidence="9">
    <location>
        <begin position="366"/>
        <end position="384"/>
    </location>
</feature>
<keyword evidence="13" id="KW-1185">Reference proteome</keyword>
<dbReference type="Gene3D" id="3.40.50.12370">
    <property type="match status" value="1"/>
</dbReference>
<sequence>MPVNFPTEPLISFTILLLAIFIVPPLFERLKLPGLVGLLLAGVVLGDNGLKLLNSNSETIKLLSDIGKVYLMFVAGLEIDIEQFRRTKNRSMGFGSLTFLFPLIAGIITGRLFNFSWNASVLIGSLLASHTLLAYPIVSRLGVVANEAVTVTIGATIFTDTGALLVLAICVGIHGGDFTAFKLFTLLAGLAIYSVLILFGFNKVGKEFFRRTGEEEGNQFLFILLALFLASVGAQVIGIEKIVGAFLAGLAVNGVLGNSPVKEKVEFVGSVLFIPCFFVDMGLLIDIPAFIKTLSSIGLTVAIVVALISSKFVAAFLAKIFYRYNNSEMLTMWSLSLPQVAATLAATLVAYQSLNPAGERLISEDVLNSVIVLMLVTAIIGPIITARVARFLQVTPATDWKTDSLSVWWESQEAVIKKPEKADNRLQQDYPPFIVVVPIYNPLTQRYLLEMAALLARHESGQIMPLAITQAHVNMDDPTLVTALEKSQERLRLALEISQEFEVKASPTIRIDDDVALGISHASREQNASLVVMGWGNTRNFRARLFGSLIDKVFWSSHCPVAVTRLLKSPTEIKRILVPVGDLTRATIGTVRFAQILADANQAEVVLLHVSDASGGLRQRRIPAHQVTNFTSQLSDITNQSKLQVNTNIQTIVGDDIAKVIIEQAQAFDLVVLRSVRYRTAGGLAVSEVTTQVINNLKCSIVMLGEPQSCA</sequence>
<feature type="transmembrane region" description="Helical" evidence="9">
    <location>
        <begin position="243"/>
        <end position="261"/>
    </location>
</feature>
<evidence type="ECO:0000256" key="2">
    <source>
        <dbReference type="ARBA" id="ARBA00005551"/>
    </source>
</evidence>
<feature type="transmembrane region" description="Helical" evidence="9">
    <location>
        <begin position="9"/>
        <end position="27"/>
    </location>
</feature>
<evidence type="ECO:0000256" key="9">
    <source>
        <dbReference type="SAM" id="Phobius"/>
    </source>
</evidence>
<feature type="transmembrane region" description="Helical" evidence="9">
    <location>
        <begin position="297"/>
        <end position="318"/>
    </location>
</feature>
<keyword evidence="8 9" id="KW-0472">Membrane</keyword>
<dbReference type="CDD" id="cd00293">
    <property type="entry name" value="USP-like"/>
    <property type="match status" value="1"/>
</dbReference>
<dbReference type="Pfam" id="PF00582">
    <property type="entry name" value="Usp"/>
    <property type="match status" value="2"/>
</dbReference>
<keyword evidence="4" id="KW-0050">Antiport</keyword>
<protein>
    <submittedName>
        <fullName evidence="12">Cation:proton antiporter</fullName>
    </submittedName>
</protein>
<feature type="transmembrane region" description="Helical" evidence="9">
    <location>
        <begin position="330"/>
        <end position="354"/>
    </location>
</feature>
<evidence type="ECO:0000256" key="7">
    <source>
        <dbReference type="ARBA" id="ARBA00023065"/>
    </source>
</evidence>
<evidence type="ECO:0000313" key="12">
    <source>
        <dbReference type="EMBL" id="MBD2567027.1"/>
    </source>
</evidence>
<name>A0ABR8F9Y9_9NOST</name>
<proteinExistence type="inferred from homology"/>
<evidence type="ECO:0000256" key="6">
    <source>
        <dbReference type="ARBA" id="ARBA00022989"/>
    </source>
</evidence>
<organism evidence="12 13">
    <name type="scientific">Anabaena lutea FACHB-196</name>
    <dbReference type="NCBI Taxonomy" id="2692881"/>
    <lineage>
        <taxon>Bacteria</taxon>
        <taxon>Bacillati</taxon>
        <taxon>Cyanobacteriota</taxon>
        <taxon>Cyanophyceae</taxon>
        <taxon>Nostocales</taxon>
        <taxon>Nostocaceae</taxon>
        <taxon>Anabaena</taxon>
    </lineage>
</organism>
<dbReference type="InterPro" id="IPR006153">
    <property type="entry name" value="Cation/H_exchanger_TM"/>
</dbReference>
<dbReference type="PANTHER" id="PTHR43562">
    <property type="entry name" value="NAPA-TYPE SODIUM/HYDROGEN ANTIPORTER"/>
    <property type="match status" value="1"/>
</dbReference>
<dbReference type="Proteomes" id="UP000640531">
    <property type="component" value="Unassembled WGS sequence"/>
</dbReference>
<comment type="similarity">
    <text evidence="2">Belongs to the monovalent cation:proton antiporter 2 (CPA2) transporter (TC 2.A.37) family.</text>
</comment>
<feature type="transmembrane region" description="Helical" evidence="9">
    <location>
        <begin position="268"/>
        <end position="291"/>
    </location>
</feature>
<gene>
    <name evidence="12" type="ORF">H6G59_03765</name>
</gene>
<comment type="caution">
    <text evidence="12">The sequence shown here is derived from an EMBL/GenBank/DDBJ whole genome shotgun (WGS) entry which is preliminary data.</text>
</comment>
<feature type="transmembrane region" description="Helical" evidence="9">
    <location>
        <begin position="180"/>
        <end position="199"/>
    </location>
</feature>
<comment type="subcellular location">
    <subcellularLocation>
        <location evidence="1">Membrane</location>
        <topology evidence="1">Multi-pass membrane protein</topology>
    </subcellularLocation>
</comment>
<evidence type="ECO:0000256" key="8">
    <source>
        <dbReference type="ARBA" id="ARBA00023136"/>
    </source>
</evidence>
<evidence type="ECO:0000259" key="10">
    <source>
        <dbReference type="Pfam" id="PF00582"/>
    </source>
</evidence>
<dbReference type="RefSeq" id="WP_190711825.1">
    <property type="nucleotide sequence ID" value="NZ_JACJST010000002.1"/>
</dbReference>
<dbReference type="EMBL" id="JACJST010000002">
    <property type="protein sequence ID" value="MBD2567027.1"/>
    <property type="molecule type" value="Genomic_DNA"/>
</dbReference>
<feature type="transmembrane region" description="Helical" evidence="9">
    <location>
        <begin position="150"/>
        <end position="174"/>
    </location>
</feature>
<keyword evidence="5 9" id="KW-0812">Transmembrane</keyword>
<evidence type="ECO:0000259" key="11">
    <source>
        <dbReference type="Pfam" id="PF00999"/>
    </source>
</evidence>
<feature type="domain" description="UspA" evidence="10">
    <location>
        <begin position="573"/>
        <end position="703"/>
    </location>
</feature>
<evidence type="ECO:0000256" key="5">
    <source>
        <dbReference type="ARBA" id="ARBA00022692"/>
    </source>
</evidence>
<evidence type="ECO:0000313" key="13">
    <source>
        <dbReference type="Proteomes" id="UP000640531"/>
    </source>
</evidence>